<dbReference type="GO" id="GO:0003723">
    <property type="term" value="F:RNA binding"/>
    <property type="evidence" value="ECO:0007669"/>
    <property type="project" value="UniProtKB-UniRule"/>
</dbReference>
<dbReference type="EMBL" id="OD569472">
    <property type="protein sequence ID" value="CAD7447995.1"/>
    <property type="molecule type" value="Genomic_DNA"/>
</dbReference>
<evidence type="ECO:0000259" key="3">
    <source>
        <dbReference type="PROSITE" id="PS50137"/>
    </source>
</evidence>
<dbReference type="InterPro" id="IPR014720">
    <property type="entry name" value="dsRBD_dom"/>
</dbReference>
<evidence type="ECO:0000256" key="1">
    <source>
        <dbReference type="PROSITE-ProRule" id="PRU00266"/>
    </source>
</evidence>
<accession>A0A7R9I537</accession>
<dbReference type="SUPFAM" id="SSF54768">
    <property type="entry name" value="dsRNA-binding domain-like"/>
    <property type="match status" value="1"/>
</dbReference>
<reference evidence="4" key="1">
    <citation type="submission" date="2020-11" db="EMBL/GenBank/DDBJ databases">
        <authorList>
            <person name="Tran Van P."/>
        </authorList>
    </citation>
    <scope>NUCLEOTIDE SEQUENCE</scope>
</reference>
<dbReference type="CDD" id="cd00048">
    <property type="entry name" value="DSRM_SF"/>
    <property type="match status" value="1"/>
</dbReference>
<dbReference type="AlphaFoldDB" id="A0A7R9I537"/>
<proteinExistence type="predicted"/>
<protein>
    <recommendedName>
        <fullName evidence="3">DRBM domain-containing protein</fullName>
    </recommendedName>
</protein>
<gene>
    <name evidence="4" type="ORF">TBIB3V08_LOCUS10288</name>
</gene>
<feature type="domain" description="DRBM" evidence="3">
    <location>
        <begin position="1"/>
        <end position="33"/>
    </location>
</feature>
<feature type="region of interest" description="Disordered" evidence="2">
    <location>
        <begin position="1"/>
        <end position="21"/>
    </location>
</feature>
<keyword evidence="1" id="KW-0694">RNA-binding</keyword>
<dbReference type="Gene3D" id="3.30.160.20">
    <property type="match status" value="1"/>
</dbReference>
<evidence type="ECO:0000256" key="2">
    <source>
        <dbReference type="SAM" id="MobiDB-lite"/>
    </source>
</evidence>
<dbReference type="PROSITE" id="PS50137">
    <property type="entry name" value="DS_RBD"/>
    <property type="match status" value="1"/>
</dbReference>
<dbReference type="GO" id="GO:0010468">
    <property type="term" value="P:regulation of gene expression"/>
    <property type="evidence" value="ECO:0007669"/>
    <property type="project" value="UniProtKB-ARBA"/>
</dbReference>
<evidence type="ECO:0000313" key="4">
    <source>
        <dbReference type="EMBL" id="CAD7447995.1"/>
    </source>
</evidence>
<name>A0A7R9I537_9NEOP</name>
<organism evidence="4">
    <name type="scientific">Timema bartmani</name>
    <dbReference type="NCBI Taxonomy" id="61472"/>
    <lineage>
        <taxon>Eukaryota</taxon>
        <taxon>Metazoa</taxon>
        <taxon>Ecdysozoa</taxon>
        <taxon>Arthropoda</taxon>
        <taxon>Hexapoda</taxon>
        <taxon>Insecta</taxon>
        <taxon>Pterygota</taxon>
        <taxon>Neoptera</taxon>
        <taxon>Polyneoptera</taxon>
        <taxon>Phasmatodea</taxon>
        <taxon>Timematodea</taxon>
        <taxon>Timematoidea</taxon>
        <taxon>Timematidae</taxon>
        <taxon>Timema</taxon>
    </lineage>
</organism>
<sequence length="200" mass="21731">MASWSQWPTVGSGHSKKEAKHEAAKIALERIKETRTLTDSSTEILLDAPLEQVCGGLGRAEQNNPKGRVAIGKTATSSVDINSAQTIASTRIIGQSTIQIKFVWSVAVESADHLSERIKAQESPPALLPISVPTYVQELAKLSRTIRINVYMQILPRETLMCDYNPARQMVSIGVAPTIVPPTLSRPVVSLDDETCDAAR</sequence>